<name>E1ZX78_CAMFO</name>
<protein>
    <submittedName>
        <fullName evidence="1">Uncharacterized protein</fullName>
    </submittedName>
</protein>
<accession>E1ZX78</accession>
<evidence type="ECO:0000313" key="1">
    <source>
        <dbReference type="EMBL" id="EFN74168.1"/>
    </source>
</evidence>
<sequence>FILIYLYKLYIYLYINLY</sequence>
<organism evidence="2">
    <name type="scientific">Camponotus floridanus</name>
    <name type="common">Florida carpenter ant</name>
    <dbReference type="NCBI Taxonomy" id="104421"/>
    <lineage>
        <taxon>Eukaryota</taxon>
        <taxon>Metazoa</taxon>
        <taxon>Ecdysozoa</taxon>
        <taxon>Arthropoda</taxon>
        <taxon>Hexapoda</taxon>
        <taxon>Insecta</taxon>
        <taxon>Pterygota</taxon>
        <taxon>Neoptera</taxon>
        <taxon>Endopterygota</taxon>
        <taxon>Hymenoptera</taxon>
        <taxon>Apocrita</taxon>
        <taxon>Aculeata</taxon>
        <taxon>Formicoidea</taxon>
        <taxon>Formicidae</taxon>
        <taxon>Formicinae</taxon>
        <taxon>Camponotus</taxon>
    </lineage>
</organism>
<dbReference type="Proteomes" id="UP000000311">
    <property type="component" value="Unassembled WGS sequence"/>
</dbReference>
<evidence type="ECO:0000313" key="2">
    <source>
        <dbReference type="Proteomes" id="UP000000311"/>
    </source>
</evidence>
<dbReference type="InParanoid" id="E1ZX78"/>
<reference evidence="1 2" key="1">
    <citation type="journal article" date="2010" name="Science">
        <title>Genomic comparison of the ants Camponotus floridanus and Harpegnathos saltator.</title>
        <authorList>
            <person name="Bonasio R."/>
            <person name="Zhang G."/>
            <person name="Ye C."/>
            <person name="Mutti N.S."/>
            <person name="Fang X."/>
            <person name="Qin N."/>
            <person name="Donahue G."/>
            <person name="Yang P."/>
            <person name="Li Q."/>
            <person name="Li C."/>
            <person name="Zhang P."/>
            <person name="Huang Z."/>
            <person name="Berger S.L."/>
            <person name="Reinberg D."/>
            <person name="Wang J."/>
            <person name="Liebig J."/>
        </authorList>
    </citation>
    <scope>NUCLEOTIDE SEQUENCE [LARGE SCALE GENOMIC DNA]</scope>
    <source>
        <strain evidence="2">C129</strain>
    </source>
</reference>
<proteinExistence type="predicted"/>
<dbReference type="EMBL" id="GL435030">
    <property type="protein sequence ID" value="EFN74168.1"/>
    <property type="molecule type" value="Genomic_DNA"/>
</dbReference>
<feature type="non-terminal residue" evidence="1">
    <location>
        <position position="18"/>
    </location>
</feature>
<keyword evidence="2" id="KW-1185">Reference proteome</keyword>
<gene>
    <name evidence="1" type="ORF">EAG_14080</name>
</gene>
<dbReference type="AlphaFoldDB" id="E1ZX78"/>
<feature type="non-terminal residue" evidence="1">
    <location>
        <position position="1"/>
    </location>
</feature>